<dbReference type="InterPro" id="IPR012877">
    <property type="entry name" value="Dhs-27"/>
</dbReference>
<evidence type="ECO:0000259" key="1">
    <source>
        <dbReference type="SMART" id="SM00587"/>
    </source>
</evidence>
<dbReference type="Gene3D" id="3.90.1200.10">
    <property type="match status" value="1"/>
</dbReference>
<reference evidence="2 3" key="1">
    <citation type="journal article" date="2015" name="Genome Biol.">
        <title>Comparative genomics of Steinernema reveals deeply conserved gene regulatory networks.</title>
        <authorList>
            <person name="Dillman A.R."/>
            <person name="Macchietto M."/>
            <person name="Porter C.F."/>
            <person name="Rogers A."/>
            <person name="Williams B."/>
            <person name="Antoshechkin I."/>
            <person name="Lee M.M."/>
            <person name="Goodwin Z."/>
            <person name="Lu X."/>
            <person name="Lewis E.E."/>
            <person name="Goodrich-Blair H."/>
            <person name="Stock S.P."/>
            <person name="Adams B.J."/>
            <person name="Sternberg P.W."/>
            <person name="Mortazavi A."/>
        </authorList>
    </citation>
    <scope>NUCLEOTIDE SEQUENCE [LARGE SCALE GENOMIC DNA]</scope>
    <source>
        <strain evidence="2 3">ALL</strain>
    </source>
</reference>
<organism evidence="2 3">
    <name type="scientific">Steinernema carpocapsae</name>
    <name type="common">Entomopathogenic nematode</name>
    <dbReference type="NCBI Taxonomy" id="34508"/>
    <lineage>
        <taxon>Eukaryota</taxon>
        <taxon>Metazoa</taxon>
        <taxon>Ecdysozoa</taxon>
        <taxon>Nematoda</taxon>
        <taxon>Chromadorea</taxon>
        <taxon>Rhabditida</taxon>
        <taxon>Tylenchina</taxon>
        <taxon>Panagrolaimomorpha</taxon>
        <taxon>Strongyloidoidea</taxon>
        <taxon>Steinernematidae</taxon>
        <taxon>Steinernema</taxon>
    </lineage>
</organism>
<dbReference type="InterPro" id="IPR015897">
    <property type="entry name" value="CHK_kinase-like"/>
</dbReference>
<dbReference type="Pfam" id="PF07914">
    <property type="entry name" value="DUF1679"/>
    <property type="match status" value="1"/>
</dbReference>
<dbReference type="SUPFAM" id="SSF56112">
    <property type="entry name" value="Protein kinase-like (PK-like)"/>
    <property type="match status" value="1"/>
</dbReference>
<dbReference type="SMART" id="SM00587">
    <property type="entry name" value="CHK"/>
    <property type="match status" value="1"/>
</dbReference>
<name>A0A4V5ZZE9_STECR</name>
<gene>
    <name evidence="2" type="ORF">L596_023366</name>
</gene>
<evidence type="ECO:0000313" key="2">
    <source>
        <dbReference type="EMBL" id="TKR67175.1"/>
    </source>
</evidence>
<protein>
    <recommendedName>
        <fullName evidence="1">CHK kinase-like domain-containing protein</fullName>
    </recommendedName>
</protein>
<evidence type="ECO:0000313" key="3">
    <source>
        <dbReference type="Proteomes" id="UP000298663"/>
    </source>
</evidence>
<dbReference type="OrthoDB" id="5915577at2759"/>
<accession>A0A4V5ZZE9</accession>
<dbReference type="InterPro" id="IPR052961">
    <property type="entry name" value="Oxido-Kinase-like_Enzymes"/>
</dbReference>
<reference evidence="2 3" key="2">
    <citation type="journal article" date="2019" name="G3 (Bethesda)">
        <title>Hybrid Assembly of the Genome of the Entomopathogenic Nematode Steinernema carpocapsae Identifies the X-Chromosome.</title>
        <authorList>
            <person name="Serra L."/>
            <person name="Macchietto M."/>
            <person name="Macias-Munoz A."/>
            <person name="McGill C.J."/>
            <person name="Rodriguez I.M."/>
            <person name="Rodriguez B."/>
            <person name="Murad R."/>
            <person name="Mortazavi A."/>
        </authorList>
    </citation>
    <scope>NUCLEOTIDE SEQUENCE [LARGE SCALE GENOMIC DNA]</scope>
    <source>
        <strain evidence="2 3">ALL</strain>
    </source>
</reference>
<dbReference type="InterPro" id="IPR011009">
    <property type="entry name" value="Kinase-like_dom_sf"/>
</dbReference>
<dbReference type="EMBL" id="AZBU02000008">
    <property type="protein sequence ID" value="TKR67175.1"/>
    <property type="molecule type" value="Genomic_DNA"/>
</dbReference>
<dbReference type="AlphaFoldDB" id="A0A4V5ZZE9"/>
<dbReference type="PANTHER" id="PTHR23020:SF41">
    <property type="entry name" value="AMINOGLYCOSIDE PHOSPHOTRANSFERASE DOMAIN-CONTAINING PROTEIN"/>
    <property type="match status" value="1"/>
</dbReference>
<keyword evidence="3" id="KW-1185">Reference proteome</keyword>
<comment type="caution">
    <text evidence="2">The sequence shown here is derived from an EMBL/GenBank/DDBJ whole genome shotgun (WGS) entry which is preliminary data.</text>
</comment>
<dbReference type="Proteomes" id="UP000298663">
    <property type="component" value="Unassembled WGS sequence"/>
</dbReference>
<feature type="domain" description="CHK kinase-like" evidence="1">
    <location>
        <begin position="160"/>
        <end position="348"/>
    </location>
</feature>
<dbReference type="PANTHER" id="PTHR23020">
    <property type="entry name" value="UNCHARACTERIZED NUCLEAR HORMONE RECEPTOR-RELATED"/>
    <property type="match status" value="1"/>
</dbReference>
<proteinExistence type="predicted"/>
<sequence>MVDITPVPTALPTYAAQDLDISEKIADSPFSVKWLLDILDANDDKFHLLAETSKVLKVTGIDLSQGKGFISKVYKVTIEFEDQNQNHVVCLKVPGTESLNEAMEKAELNMMETSFKDAQAAELHNRECDFYEKFAPQLDVPLPKIFKAIKWIVGEQQGAILMESFFGAASNQPLPTSATPQQCYAIAKQMATWHSYILCLPKEEWFGKYEANMFDSMCKGDFFGPCFKNLKENCPGRFDRVIEELAPYANQLKFIKYCVSEVYLDVGLPPILTHGDLWTNNILWKKNPDDSISNDLAAVIDWQVIHDGCMTSDLARFMVLCADAEVRREHEFKVLNFYYDEVVKNLEEKGKKVEFTMEQLTTAYKANLIIQAMFMLCIGPFLYTFSPDDPDYAVKKAELEKIYLRSEFAAEDAMEYFKDIPKEKFLEA</sequence>